<dbReference type="Pfam" id="PF10045">
    <property type="entry name" value="DUF2280"/>
    <property type="match status" value="1"/>
</dbReference>
<dbReference type="RefSeq" id="WP_116517699.1">
    <property type="nucleotide sequence ID" value="NZ_JACCEX010000001.1"/>
</dbReference>
<accession>A0A2U1CRZ7</accession>
<sequence length="146" mass="16302">MATLSEAAKRFIVQALACYDTPTQVAEAVKEEFGIDVPRNQVGRYDPTKASGHDLPKKWRTLFEDTRKRFREETAEIPIAQRAYRLRKMGQIAARAEQMRNLPLVLQILEQAAKETGDAYVNHKTSGSGGSEVAQALTDLIDKLPS</sequence>
<evidence type="ECO:0000313" key="2">
    <source>
        <dbReference type="Proteomes" id="UP000246145"/>
    </source>
</evidence>
<dbReference type="AlphaFoldDB" id="A0A2U1CRZ7"/>
<organism evidence="1 2">
    <name type="scientific">Pusillimonas noertemannii</name>
    <dbReference type="NCBI Taxonomy" id="305977"/>
    <lineage>
        <taxon>Bacteria</taxon>
        <taxon>Pseudomonadati</taxon>
        <taxon>Pseudomonadota</taxon>
        <taxon>Betaproteobacteria</taxon>
        <taxon>Burkholderiales</taxon>
        <taxon>Alcaligenaceae</taxon>
        <taxon>Pusillimonas</taxon>
    </lineage>
</organism>
<keyword evidence="2" id="KW-1185">Reference proteome</keyword>
<dbReference type="InterPro" id="IPR018738">
    <property type="entry name" value="DUF2280"/>
</dbReference>
<gene>
    <name evidence="1" type="ORF">C7440_1050</name>
</gene>
<name>A0A2U1CRZ7_9BURK</name>
<dbReference type="OrthoDB" id="6464700at2"/>
<evidence type="ECO:0008006" key="3">
    <source>
        <dbReference type="Google" id="ProtNLM"/>
    </source>
</evidence>
<proteinExistence type="predicted"/>
<comment type="caution">
    <text evidence="1">The sequence shown here is derived from an EMBL/GenBank/DDBJ whole genome shotgun (WGS) entry which is preliminary data.</text>
</comment>
<dbReference type="Proteomes" id="UP000246145">
    <property type="component" value="Unassembled WGS sequence"/>
</dbReference>
<evidence type="ECO:0000313" key="1">
    <source>
        <dbReference type="EMBL" id="PVY68639.1"/>
    </source>
</evidence>
<dbReference type="EMBL" id="QEKO01000001">
    <property type="protein sequence ID" value="PVY68639.1"/>
    <property type="molecule type" value="Genomic_DNA"/>
</dbReference>
<protein>
    <recommendedName>
        <fullName evidence="3">DUF2280 domain-containing protein</fullName>
    </recommendedName>
</protein>
<reference evidence="1 2" key="1">
    <citation type="submission" date="2018-04" db="EMBL/GenBank/DDBJ databases">
        <title>Genomic Encyclopedia of Type Strains, Phase IV (KMG-IV): sequencing the most valuable type-strain genomes for metagenomic binning, comparative biology and taxonomic classification.</title>
        <authorList>
            <person name="Goeker M."/>
        </authorList>
    </citation>
    <scope>NUCLEOTIDE SEQUENCE [LARGE SCALE GENOMIC DNA]</scope>
    <source>
        <strain evidence="1 2">DSM 10065</strain>
    </source>
</reference>